<dbReference type="AlphaFoldDB" id="A0A0E2B9N2"/>
<name>A0A0E2B9N2_9LEPT</name>
<evidence type="ECO:0000313" key="1">
    <source>
        <dbReference type="EMBL" id="EKO13820.1"/>
    </source>
</evidence>
<accession>A0A0E2B9N2</accession>
<reference evidence="1 2" key="1">
    <citation type="submission" date="2012-10" db="EMBL/GenBank/DDBJ databases">
        <authorList>
            <person name="Harkins D.M."/>
            <person name="Durkin A.S."/>
            <person name="Brinkac L.M."/>
            <person name="Selengut J.D."/>
            <person name="Sanka R."/>
            <person name="DePew J."/>
            <person name="Purushe J."/>
            <person name="Peacock S.J."/>
            <person name="Thaipadungpanit J."/>
            <person name="Wuthiekanun V.W."/>
            <person name="Day N.P."/>
            <person name="Vinetz J.M."/>
            <person name="Sutton G.G."/>
            <person name="Nelson W.C."/>
            <person name="Fouts D.E."/>
        </authorList>
    </citation>
    <scope>NUCLEOTIDE SEQUENCE [LARGE SCALE GENOMIC DNA]</scope>
    <source>
        <strain evidence="1 2">H1</strain>
    </source>
</reference>
<protein>
    <submittedName>
        <fullName evidence="1">Uncharacterized protein</fullName>
    </submittedName>
</protein>
<evidence type="ECO:0000313" key="2">
    <source>
        <dbReference type="Proteomes" id="UP000006253"/>
    </source>
</evidence>
<sequence length="39" mass="4432">MQDSSKKILIFQSGRNSDLTSKIRSREVVPNLKQVTILT</sequence>
<comment type="caution">
    <text evidence="1">The sequence shown here is derived from an EMBL/GenBank/DDBJ whole genome shotgun (WGS) entry which is preliminary data.</text>
</comment>
<gene>
    <name evidence="1" type="ORF">LEP1GSC081_3029</name>
</gene>
<organism evidence="1 2">
    <name type="scientific">Leptospira kirschneri str. H1</name>
    <dbReference type="NCBI Taxonomy" id="1049966"/>
    <lineage>
        <taxon>Bacteria</taxon>
        <taxon>Pseudomonadati</taxon>
        <taxon>Spirochaetota</taxon>
        <taxon>Spirochaetia</taxon>
        <taxon>Leptospirales</taxon>
        <taxon>Leptospiraceae</taxon>
        <taxon>Leptospira</taxon>
    </lineage>
</organism>
<dbReference type="Proteomes" id="UP000006253">
    <property type="component" value="Unassembled WGS sequence"/>
</dbReference>
<dbReference type="EMBL" id="AHMY02000067">
    <property type="protein sequence ID" value="EKO13820.1"/>
    <property type="molecule type" value="Genomic_DNA"/>
</dbReference>
<proteinExistence type="predicted"/>